<dbReference type="AlphaFoldDB" id="A0A3L7DWQ3"/>
<protein>
    <submittedName>
        <fullName evidence="2">GNAT family N-acetyltransferase</fullName>
    </submittedName>
</protein>
<dbReference type="PANTHER" id="PTHR43441:SF11">
    <property type="entry name" value="RIBOSOMAL-PROTEIN-SERINE ACETYLTRANSFERASE"/>
    <property type="match status" value="1"/>
</dbReference>
<evidence type="ECO:0000259" key="1">
    <source>
        <dbReference type="PROSITE" id="PS51186"/>
    </source>
</evidence>
<dbReference type="InterPro" id="IPR016181">
    <property type="entry name" value="Acyl_CoA_acyltransferase"/>
</dbReference>
<dbReference type="EMBL" id="QRAN01000028">
    <property type="protein sequence ID" value="RLQ20391.1"/>
    <property type="molecule type" value="Genomic_DNA"/>
</dbReference>
<proteinExistence type="predicted"/>
<feature type="domain" description="N-acetyltransferase" evidence="1">
    <location>
        <begin position="14"/>
        <end position="176"/>
    </location>
</feature>
<evidence type="ECO:0000313" key="2">
    <source>
        <dbReference type="EMBL" id="RLQ20391.1"/>
    </source>
</evidence>
<dbReference type="InterPro" id="IPR000182">
    <property type="entry name" value="GNAT_dom"/>
</dbReference>
<dbReference type="PANTHER" id="PTHR43441">
    <property type="entry name" value="RIBOSOMAL-PROTEIN-SERINE ACETYLTRANSFERASE"/>
    <property type="match status" value="1"/>
</dbReference>
<evidence type="ECO:0000313" key="3">
    <source>
        <dbReference type="Proteomes" id="UP000265509"/>
    </source>
</evidence>
<name>A0A3L7DWQ3_9GAMM</name>
<dbReference type="SUPFAM" id="SSF55729">
    <property type="entry name" value="Acyl-CoA N-acyltransferases (Nat)"/>
    <property type="match status" value="1"/>
</dbReference>
<gene>
    <name evidence="2" type="ORF">DWB85_17735</name>
</gene>
<sequence length="186" mass="21298">MLRFPSQALATERLLLREIAHVDLDDLYAVHSVAAVNRYLPYTTWQSKADAEAWWQRVQDRMSDGKALQFAICLRDSQRVIGSCVLFAYDEAHGRIEIGYAFGQDYWGRGYAREALERFLDYCFDDLALRRIEARVDARNRASSGLLTRLGFVSEGCLRQWQMEGDTPVDSQLFALLAHERAGATR</sequence>
<accession>A0A3L7DWQ3</accession>
<dbReference type="PROSITE" id="PS51186">
    <property type="entry name" value="GNAT"/>
    <property type="match status" value="1"/>
</dbReference>
<reference evidence="2 3" key="1">
    <citation type="submission" date="2018-07" db="EMBL/GenBank/DDBJ databases">
        <title>Halioglobus sp. genome submission.</title>
        <authorList>
            <person name="Ye M.-Q."/>
            <person name="Du Z.-J."/>
        </authorList>
    </citation>
    <scope>NUCLEOTIDE SEQUENCE [LARGE SCALE GENOMIC DNA]</scope>
    <source>
        <strain evidence="2 3">U0301</strain>
    </source>
</reference>
<dbReference type="Gene3D" id="3.40.630.30">
    <property type="match status" value="1"/>
</dbReference>
<comment type="caution">
    <text evidence="2">The sequence shown here is derived from an EMBL/GenBank/DDBJ whole genome shotgun (WGS) entry which is preliminary data.</text>
</comment>
<keyword evidence="3" id="KW-1185">Reference proteome</keyword>
<organism evidence="2 3">
    <name type="scientific">Seongchinamella sediminis</name>
    <dbReference type="NCBI Taxonomy" id="2283635"/>
    <lineage>
        <taxon>Bacteria</taxon>
        <taxon>Pseudomonadati</taxon>
        <taxon>Pseudomonadota</taxon>
        <taxon>Gammaproteobacteria</taxon>
        <taxon>Cellvibrionales</taxon>
        <taxon>Halieaceae</taxon>
        <taxon>Seongchinamella</taxon>
    </lineage>
</organism>
<dbReference type="Proteomes" id="UP000265509">
    <property type="component" value="Unassembled WGS sequence"/>
</dbReference>
<dbReference type="Pfam" id="PF13302">
    <property type="entry name" value="Acetyltransf_3"/>
    <property type="match status" value="1"/>
</dbReference>
<dbReference type="GO" id="GO:0008999">
    <property type="term" value="F:protein-N-terminal-alanine acetyltransferase activity"/>
    <property type="evidence" value="ECO:0007669"/>
    <property type="project" value="TreeGrafter"/>
</dbReference>
<dbReference type="InterPro" id="IPR051908">
    <property type="entry name" value="Ribosomal_N-acetyltransferase"/>
</dbReference>
<keyword evidence="2" id="KW-0808">Transferase</keyword>
<dbReference type="GO" id="GO:0005737">
    <property type="term" value="C:cytoplasm"/>
    <property type="evidence" value="ECO:0007669"/>
    <property type="project" value="TreeGrafter"/>
</dbReference>
<dbReference type="GO" id="GO:1990189">
    <property type="term" value="F:protein N-terminal-serine acetyltransferase activity"/>
    <property type="evidence" value="ECO:0007669"/>
    <property type="project" value="TreeGrafter"/>
</dbReference>